<name>A0A914CZX5_9BILA</name>
<keyword evidence="1" id="KW-1185">Reference proteome</keyword>
<dbReference type="AlphaFoldDB" id="A0A914CZX5"/>
<accession>A0A914CZX5</accession>
<sequence>MCTRDNTASTHPSPILSVEEMSLVWGSSVAKKDCPEDLFNNKHFGAKMKKIWDEELSQYQAIQCVEHFIGSNHFEEIERL</sequence>
<dbReference type="Proteomes" id="UP000887540">
    <property type="component" value="Unplaced"/>
</dbReference>
<dbReference type="WBParaSite" id="ACRNAN_scaffold1651.g12164.t1">
    <property type="protein sequence ID" value="ACRNAN_scaffold1651.g12164.t1"/>
    <property type="gene ID" value="ACRNAN_scaffold1651.g12164"/>
</dbReference>
<reference evidence="2" key="1">
    <citation type="submission" date="2022-11" db="UniProtKB">
        <authorList>
            <consortium name="WormBaseParasite"/>
        </authorList>
    </citation>
    <scope>IDENTIFICATION</scope>
</reference>
<proteinExistence type="predicted"/>
<protein>
    <submittedName>
        <fullName evidence="2">Uncharacterized protein</fullName>
    </submittedName>
</protein>
<evidence type="ECO:0000313" key="1">
    <source>
        <dbReference type="Proteomes" id="UP000887540"/>
    </source>
</evidence>
<evidence type="ECO:0000313" key="2">
    <source>
        <dbReference type="WBParaSite" id="ACRNAN_scaffold1651.g12164.t1"/>
    </source>
</evidence>
<organism evidence="1 2">
    <name type="scientific">Acrobeloides nanus</name>
    <dbReference type="NCBI Taxonomy" id="290746"/>
    <lineage>
        <taxon>Eukaryota</taxon>
        <taxon>Metazoa</taxon>
        <taxon>Ecdysozoa</taxon>
        <taxon>Nematoda</taxon>
        <taxon>Chromadorea</taxon>
        <taxon>Rhabditida</taxon>
        <taxon>Tylenchina</taxon>
        <taxon>Cephalobomorpha</taxon>
        <taxon>Cephaloboidea</taxon>
        <taxon>Cephalobidae</taxon>
        <taxon>Acrobeloides</taxon>
    </lineage>
</organism>